<reference evidence="2" key="1">
    <citation type="submission" date="2017-03" db="EMBL/GenBank/DDBJ databases">
        <title>Phytopthora megakarya and P. palmivora, two closely related causual agents of cacao black pod achieved similar genome size and gene model numbers by different mechanisms.</title>
        <authorList>
            <person name="Ali S."/>
            <person name="Shao J."/>
            <person name="Larry D.J."/>
            <person name="Kronmiller B."/>
            <person name="Shen D."/>
            <person name="Strem M.D."/>
            <person name="Melnick R.L."/>
            <person name="Guiltinan M.J."/>
            <person name="Tyler B.M."/>
            <person name="Meinhardt L.W."/>
            <person name="Bailey B.A."/>
        </authorList>
    </citation>
    <scope>NUCLEOTIDE SEQUENCE [LARGE SCALE GENOMIC DNA]</scope>
    <source>
        <strain evidence="2">zdho120</strain>
    </source>
</reference>
<dbReference type="AlphaFoldDB" id="A0A225WKH8"/>
<keyword evidence="2" id="KW-1185">Reference proteome</keyword>
<accession>A0A225WKH8</accession>
<sequence>MWKFLADTKCKSRENIEQHVEKMMAIKAQLTDLNEDSLPKNDRLDRLKGTVATGFKNMNIPEKIKNQALKMESYHKEDRRTVKEEQVEGYH</sequence>
<gene>
    <name evidence="1" type="ORF">PHMEG_0007816</name>
</gene>
<comment type="caution">
    <text evidence="1">The sequence shown here is derived from an EMBL/GenBank/DDBJ whole genome shotgun (WGS) entry which is preliminary data.</text>
</comment>
<evidence type="ECO:0000313" key="2">
    <source>
        <dbReference type="Proteomes" id="UP000198211"/>
    </source>
</evidence>
<dbReference type="Proteomes" id="UP000198211">
    <property type="component" value="Unassembled WGS sequence"/>
</dbReference>
<evidence type="ECO:0000313" key="1">
    <source>
        <dbReference type="EMBL" id="OWZ18145.1"/>
    </source>
</evidence>
<protein>
    <submittedName>
        <fullName evidence="1">Uncharacterized protein</fullName>
    </submittedName>
</protein>
<dbReference type="EMBL" id="NBNE01000635">
    <property type="protein sequence ID" value="OWZ18145.1"/>
    <property type="molecule type" value="Genomic_DNA"/>
</dbReference>
<organism evidence="1 2">
    <name type="scientific">Phytophthora megakarya</name>
    <dbReference type="NCBI Taxonomy" id="4795"/>
    <lineage>
        <taxon>Eukaryota</taxon>
        <taxon>Sar</taxon>
        <taxon>Stramenopiles</taxon>
        <taxon>Oomycota</taxon>
        <taxon>Peronosporomycetes</taxon>
        <taxon>Peronosporales</taxon>
        <taxon>Peronosporaceae</taxon>
        <taxon>Phytophthora</taxon>
    </lineage>
</organism>
<name>A0A225WKH8_9STRA</name>
<proteinExistence type="predicted"/>